<evidence type="ECO:0000313" key="7">
    <source>
        <dbReference type="Proteomes" id="UP000627446"/>
    </source>
</evidence>
<dbReference type="Pfam" id="PF00295">
    <property type="entry name" value="Glyco_hydro_28"/>
    <property type="match status" value="1"/>
</dbReference>
<dbReference type="PANTHER" id="PTHR31339:SF9">
    <property type="entry name" value="PLASMIN AND FIBRONECTIN-BINDING PROTEIN A"/>
    <property type="match status" value="1"/>
</dbReference>
<proteinExistence type="inferred from homology"/>
<keyword evidence="5" id="KW-0732">Signal</keyword>
<dbReference type="InterPro" id="IPR012334">
    <property type="entry name" value="Pectin_lyas_fold"/>
</dbReference>
<dbReference type="Proteomes" id="UP000627446">
    <property type="component" value="Unassembled WGS sequence"/>
</dbReference>
<dbReference type="PROSITE" id="PS00502">
    <property type="entry name" value="POLYGALACTURONASE"/>
    <property type="match status" value="1"/>
</dbReference>
<dbReference type="EMBL" id="JACOFZ010000001">
    <property type="protein sequence ID" value="MBC3881214.1"/>
    <property type="molecule type" value="Genomic_DNA"/>
</dbReference>
<evidence type="ECO:0000256" key="4">
    <source>
        <dbReference type="RuleBase" id="RU361169"/>
    </source>
</evidence>
<dbReference type="PANTHER" id="PTHR31339">
    <property type="entry name" value="PECTIN LYASE-RELATED"/>
    <property type="match status" value="1"/>
</dbReference>
<dbReference type="InterPro" id="IPR011050">
    <property type="entry name" value="Pectin_lyase_fold/virulence"/>
</dbReference>
<dbReference type="Gene3D" id="2.160.20.10">
    <property type="entry name" value="Single-stranded right-handed beta-helix, Pectin lyase-like"/>
    <property type="match status" value="1"/>
</dbReference>
<dbReference type="RefSeq" id="WP_186914279.1">
    <property type="nucleotide sequence ID" value="NZ_JACOFZ010000001.1"/>
</dbReference>
<keyword evidence="3 4" id="KW-0326">Glycosidase</keyword>
<accession>A0A923HU18</accession>
<dbReference type="AlphaFoldDB" id="A0A923HU18"/>
<dbReference type="InterPro" id="IPR051801">
    <property type="entry name" value="GH28_Enzymes"/>
</dbReference>
<evidence type="ECO:0000256" key="5">
    <source>
        <dbReference type="SAM" id="SignalP"/>
    </source>
</evidence>
<feature type="chain" id="PRO_5036880586" evidence="5">
    <location>
        <begin position="34"/>
        <end position="620"/>
    </location>
</feature>
<evidence type="ECO:0000256" key="1">
    <source>
        <dbReference type="ARBA" id="ARBA00008834"/>
    </source>
</evidence>
<feature type="signal peptide" evidence="5">
    <location>
        <begin position="1"/>
        <end position="33"/>
    </location>
</feature>
<evidence type="ECO:0000256" key="2">
    <source>
        <dbReference type="ARBA" id="ARBA00022801"/>
    </source>
</evidence>
<organism evidence="6 7">
    <name type="scientific">Undibacterium nitidum</name>
    <dbReference type="NCBI Taxonomy" id="2762298"/>
    <lineage>
        <taxon>Bacteria</taxon>
        <taxon>Pseudomonadati</taxon>
        <taxon>Pseudomonadota</taxon>
        <taxon>Betaproteobacteria</taxon>
        <taxon>Burkholderiales</taxon>
        <taxon>Oxalobacteraceae</taxon>
        <taxon>Undibacterium</taxon>
    </lineage>
</organism>
<gene>
    <name evidence="6" type="ORF">H8K36_07520</name>
</gene>
<keyword evidence="7" id="KW-1185">Reference proteome</keyword>
<dbReference type="GO" id="GO:0004650">
    <property type="term" value="F:polygalacturonase activity"/>
    <property type="evidence" value="ECO:0007669"/>
    <property type="project" value="InterPro"/>
</dbReference>
<dbReference type="SUPFAM" id="SSF51126">
    <property type="entry name" value="Pectin lyase-like"/>
    <property type="match status" value="1"/>
</dbReference>
<evidence type="ECO:0000256" key="3">
    <source>
        <dbReference type="ARBA" id="ARBA00023295"/>
    </source>
</evidence>
<keyword evidence="2 4" id="KW-0378">Hydrolase</keyword>
<sequence>MTIASTNINTQRRALLRYSTAASLLGVPTLGNAATASNSPRNTREAWQHAAKIVKQFSKPLRFPERDFDITKFGAKNCATRQVAAHIASDTEGAISGIVAAPEVGAIDCYAAIRHAIDACNQAGGGRVVIPAGNWYCAGPIRLRSNVHLHLQAKAHVFFSANPADYAKYGDIDCGDNGKLVISRWQGNDCLNYSPMIYAYAETNIAVTGEDWTSVLDGQGGTPFEDGSGLNWWAWKGRKAPGKPNPYSEVQVNPNNPQTLDLLAPALSTEEKQFIRGQGDKWRTDSRYLPVLSELGIPTSSRVFGVGHYLRPCMIEFISCANVELRGYKIQAAPFWLHHPVKCSHLHIEKVNMDSMGPNSDGFDPESCDTVLVDHCSFNTGDDCIAIKSGKNRDTQMGPSRNIVIQHCTMNSGHGAVTLGSEMAAGIEHVYAQDLDFNNIHWKSDPLNTAIRMKTNMNRGGYLRHFYVRNVRIPNGVKTTASFYRPLPGSQIPVQSVPSTAGAIITIDCDYAPADDSVRTRPPIISDIHIEHVNVGNVETEQGAFSSYQAFVLLGPVASSFNGKLGSPIFPIQRVSIRHCDFGKVRQTDAVWYLHNVKELELEDVRINGETYTRKISVLS</sequence>
<name>A0A923HU18_9BURK</name>
<reference evidence="6" key="1">
    <citation type="submission" date="2020-08" db="EMBL/GenBank/DDBJ databases">
        <title>Novel species isolated from subtropical streams in China.</title>
        <authorList>
            <person name="Lu H."/>
        </authorList>
    </citation>
    <scope>NUCLEOTIDE SEQUENCE</scope>
    <source>
        <strain evidence="6">LX22W</strain>
    </source>
</reference>
<protein>
    <submittedName>
        <fullName evidence="6">Glycoside hydrolase family 28 protein</fullName>
    </submittedName>
</protein>
<evidence type="ECO:0000313" key="6">
    <source>
        <dbReference type="EMBL" id="MBC3881214.1"/>
    </source>
</evidence>
<comment type="caution">
    <text evidence="6">The sequence shown here is derived from an EMBL/GenBank/DDBJ whole genome shotgun (WGS) entry which is preliminary data.</text>
</comment>
<comment type="similarity">
    <text evidence="1 4">Belongs to the glycosyl hydrolase 28 family.</text>
</comment>
<dbReference type="GO" id="GO:0005975">
    <property type="term" value="P:carbohydrate metabolic process"/>
    <property type="evidence" value="ECO:0007669"/>
    <property type="project" value="InterPro"/>
</dbReference>
<dbReference type="InterPro" id="IPR000743">
    <property type="entry name" value="Glyco_hydro_28"/>
</dbReference>